<reference evidence="2 3" key="1">
    <citation type="journal article" date="2021" name="Elife">
        <title>Chloroplast acquisition without the gene transfer in kleptoplastic sea slugs, Plakobranchus ocellatus.</title>
        <authorList>
            <person name="Maeda T."/>
            <person name="Takahashi S."/>
            <person name="Yoshida T."/>
            <person name="Shimamura S."/>
            <person name="Takaki Y."/>
            <person name="Nagai Y."/>
            <person name="Toyoda A."/>
            <person name="Suzuki Y."/>
            <person name="Arimoto A."/>
            <person name="Ishii H."/>
            <person name="Satoh N."/>
            <person name="Nishiyama T."/>
            <person name="Hasebe M."/>
            <person name="Maruyama T."/>
            <person name="Minagawa J."/>
            <person name="Obokata J."/>
            <person name="Shigenobu S."/>
        </authorList>
    </citation>
    <scope>NUCLEOTIDE SEQUENCE [LARGE SCALE GENOMIC DNA]</scope>
</reference>
<dbReference type="Proteomes" id="UP000735302">
    <property type="component" value="Unassembled WGS sequence"/>
</dbReference>
<evidence type="ECO:0000256" key="1">
    <source>
        <dbReference type="SAM" id="MobiDB-lite"/>
    </source>
</evidence>
<evidence type="ECO:0000313" key="3">
    <source>
        <dbReference type="Proteomes" id="UP000735302"/>
    </source>
</evidence>
<gene>
    <name evidence="2" type="ORF">PoB_000445600</name>
</gene>
<protein>
    <submittedName>
        <fullName evidence="2">Uncharacterized protein</fullName>
    </submittedName>
</protein>
<evidence type="ECO:0000313" key="2">
    <source>
        <dbReference type="EMBL" id="GFN77950.1"/>
    </source>
</evidence>
<feature type="compositionally biased region" description="Polar residues" evidence="1">
    <location>
        <begin position="8"/>
        <end position="26"/>
    </location>
</feature>
<dbReference type="EMBL" id="BLXT01000514">
    <property type="protein sequence ID" value="GFN77950.1"/>
    <property type="molecule type" value="Genomic_DNA"/>
</dbReference>
<proteinExistence type="predicted"/>
<comment type="caution">
    <text evidence="2">The sequence shown here is derived from an EMBL/GenBank/DDBJ whole genome shotgun (WGS) entry which is preliminary data.</text>
</comment>
<organism evidence="2 3">
    <name type="scientific">Plakobranchus ocellatus</name>
    <dbReference type="NCBI Taxonomy" id="259542"/>
    <lineage>
        <taxon>Eukaryota</taxon>
        <taxon>Metazoa</taxon>
        <taxon>Spiralia</taxon>
        <taxon>Lophotrochozoa</taxon>
        <taxon>Mollusca</taxon>
        <taxon>Gastropoda</taxon>
        <taxon>Heterobranchia</taxon>
        <taxon>Euthyneura</taxon>
        <taxon>Panpulmonata</taxon>
        <taxon>Sacoglossa</taxon>
        <taxon>Placobranchoidea</taxon>
        <taxon>Plakobranchidae</taxon>
        <taxon>Plakobranchus</taxon>
    </lineage>
</organism>
<feature type="region of interest" description="Disordered" evidence="1">
    <location>
        <begin position="1"/>
        <end position="26"/>
    </location>
</feature>
<keyword evidence="3" id="KW-1185">Reference proteome</keyword>
<dbReference type="AlphaFoldDB" id="A0AAV3Y6A0"/>
<sequence length="98" mass="10634">MERPANPPNLNHANQPNGQFGTDTTSITTSAQYTMEGNISPVQTHYLVRKHTASRGSAVILSQDRITLASELKRFKSKITLPGQRHGTVSEGPGFTVS</sequence>
<name>A0AAV3Y6A0_9GAST</name>
<accession>A0AAV3Y6A0</accession>